<dbReference type="InterPro" id="IPR001405">
    <property type="entry name" value="UPF0758"/>
</dbReference>
<dbReference type="InterPro" id="IPR037518">
    <property type="entry name" value="MPN"/>
</dbReference>
<keyword evidence="2" id="KW-0479">Metal-binding</keyword>
<dbReference type="EMBL" id="CAADFL010000001">
    <property type="protein sequence ID" value="VFK05513.1"/>
    <property type="molecule type" value="Genomic_DNA"/>
</dbReference>
<dbReference type="PANTHER" id="PTHR30471:SF3">
    <property type="entry name" value="UPF0758 PROTEIN YEES-RELATED"/>
    <property type="match status" value="1"/>
</dbReference>
<dbReference type="PANTHER" id="PTHR30471">
    <property type="entry name" value="DNA REPAIR PROTEIN RADC"/>
    <property type="match status" value="1"/>
</dbReference>
<evidence type="ECO:0000313" key="8">
    <source>
        <dbReference type="EMBL" id="VFJ43361.1"/>
    </source>
</evidence>
<evidence type="ECO:0000256" key="5">
    <source>
        <dbReference type="ARBA" id="ARBA00023049"/>
    </source>
</evidence>
<dbReference type="EMBL" id="CAADFA010000001">
    <property type="protein sequence ID" value="VFJ43361.1"/>
    <property type="molecule type" value="Genomic_DNA"/>
</dbReference>
<keyword evidence="3" id="KW-0378">Hydrolase</keyword>
<dbReference type="EMBL" id="CAADEZ010000001">
    <property type="protein sequence ID" value="VFJ42638.1"/>
    <property type="molecule type" value="Genomic_DNA"/>
</dbReference>
<dbReference type="GO" id="GO:0046872">
    <property type="term" value="F:metal ion binding"/>
    <property type="evidence" value="ECO:0007669"/>
    <property type="project" value="UniProtKB-KW"/>
</dbReference>
<keyword evidence="1" id="KW-0645">Protease</keyword>
<dbReference type="Pfam" id="PF04002">
    <property type="entry name" value="RadC"/>
    <property type="match status" value="1"/>
</dbReference>
<evidence type="ECO:0000256" key="4">
    <source>
        <dbReference type="ARBA" id="ARBA00022833"/>
    </source>
</evidence>
<protein>
    <submittedName>
        <fullName evidence="8">DNA repair protein RadC</fullName>
    </submittedName>
</protein>
<evidence type="ECO:0000259" key="6">
    <source>
        <dbReference type="PROSITE" id="PS50249"/>
    </source>
</evidence>
<evidence type="ECO:0000313" key="9">
    <source>
        <dbReference type="EMBL" id="VFK05513.1"/>
    </source>
</evidence>
<feature type="domain" description="MPN" evidence="6">
    <location>
        <begin position="38"/>
        <end position="165"/>
    </location>
</feature>
<name>A0A450RW34_9GAMM</name>
<keyword evidence="4" id="KW-0862">Zinc</keyword>
<sequence length="168" mass="18809">MGDHKTVVLETTTTRLEIHSPPPPQSTHITLTQDQKIPIDTPADLSSIMQAILRREDEESRRKEHFWVVGLRRDKRIMYIELVSLGSTTAAVVNPIEVYRSAILNKAHSIVLVHNHIDGVLSPSGPDVEITNMLIAGGKLLMIHVWDHLIISETGYYSLVEEGVIETC</sequence>
<accession>A0A450RW34</accession>
<evidence type="ECO:0000256" key="3">
    <source>
        <dbReference type="ARBA" id="ARBA00022801"/>
    </source>
</evidence>
<gene>
    <name evidence="7" type="ORF">BECKFM1743A_GA0114220_1000118</name>
    <name evidence="9" type="ORF">BECKFM1743B_GA0114221_1000118</name>
    <name evidence="8" type="ORF">BECKFM1743C_GA0114222_1000118</name>
</gene>
<keyword evidence="5" id="KW-0482">Metalloprotease</keyword>
<dbReference type="Gene3D" id="3.40.140.10">
    <property type="entry name" value="Cytidine Deaminase, domain 2"/>
    <property type="match status" value="1"/>
</dbReference>
<evidence type="ECO:0000313" key="7">
    <source>
        <dbReference type="EMBL" id="VFJ42638.1"/>
    </source>
</evidence>
<reference evidence="8" key="1">
    <citation type="submission" date="2019-02" db="EMBL/GenBank/DDBJ databases">
        <authorList>
            <person name="Gruber-Vodicka R. H."/>
            <person name="Seah K. B. B."/>
        </authorList>
    </citation>
    <scope>NUCLEOTIDE SEQUENCE</scope>
    <source>
        <strain evidence="7">BECK_BZ163</strain>
        <strain evidence="9">BECK_BZ164</strain>
        <strain evidence="8">BECK_BZ165</strain>
    </source>
</reference>
<dbReference type="PROSITE" id="PS50249">
    <property type="entry name" value="MPN"/>
    <property type="match status" value="1"/>
</dbReference>
<dbReference type="AlphaFoldDB" id="A0A450RW34"/>
<dbReference type="GO" id="GO:0008237">
    <property type="term" value="F:metallopeptidase activity"/>
    <property type="evidence" value="ECO:0007669"/>
    <property type="project" value="UniProtKB-KW"/>
</dbReference>
<dbReference type="GO" id="GO:0006508">
    <property type="term" value="P:proteolysis"/>
    <property type="evidence" value="ECO:0007669"/>
    <property type="project" value="UniProtKB-KW"/>
</dbReference>
<evidence type="ECO:0000256" key="1">
    <source>
        <dbReference type="ARBA" id="ARBA00022670"/>
    </source>
</evidence>
<organism evidence="8">
    <name type="scientific">Candidatus Kentrum sp. FM</name>
    <dbReference type="NCBI Taxonomy" id="2126340"/>
    <lineage>
        <taxon>Bacteria</taxon>
        <taxon>Pseudomonadati</taxon>
        <taxon>Pseudomonadota</taxon>
        <taxon>Gammaproteobacteria</taxon>
        <taxon>Candidatus Kentrum</taxon>
    </lineage>
</organism>
<proteinExistence type="predicted"/>
<evidence type="ECO:0000256" key="2">
    <source>
        <dbReference type="ARBA" id="ARBA00022723"/>
    </source>
</evidence>
<dbReference type="InterPro" id="IPR025657">
    <property type="entry name" value="RadC_JAB"/>
</dbReference>